<dbReference type="GO" id="GO:0005737">
    <property type="term" value="C:cytoplasm"/>
    <property type="evidence" value="ECO:0007669"/>
    <property type="project" value="UniProtKB-UniRule"/>
</dbReference>
<dbReference type="NCBIfam" id="TIGR01224">
    <property type="entry name" value="hutI"/>
    <property type="match status" value="1"/>
</dbReference>
<dbReference type="Gene3D" id="2.30.40.10">
    <property type="entry name" value="Urease, subunit C, domain 1"/>
    <property type="match status" value="1"/>
</dbReference>
<dbReference type="GO" id="GO:0019556">
    <property type="term" value="P:L-histidine catabolic process to glutamate and formamide"/>
    <property type="evidence" value="ECO:0007669"/>
    <property type="project" value="UniProtKB-UniRule"/>
</dbReference>
<dbReference type="AlphaFoldDB" id="A0A830GUU1"/>
<dbReference type="GO" id="GO:0046872">
    <property type="term" value="F:metal ion binding"/>
    <property type="evidence" value="ECO:0007669"/>
    <property type="project" value="UniProtKB-KW"/>
</dbReference>
<keyword evidence="5" id="KW-0369">Histidine metabolism</keyword>
<dbReference type="Pfam" id="PF01979">
    <property type="entry name" value="Amidohydro_1"/>
    <property type="match status" value="1"/>
</dbReference>
<dbReference type="EMBL" id="BMNL01000001">
    <property type="protein sequence ID" value="GGP19982.1"/>
    <property type="molecule type" value="Genomic_DNA"/>
</dbReference>
<evidence type="ECO:0000313" key="11">
    <source>
        <dbReference type="Proteomes" id="UP000610960"/>
    </source>
</evidence>
<dbReference type="PANTHER" id="PTHR42752:SF1">
    <property type="entry name" value="IMIDAZOLONEPROPIONASE-RELATED"/>
    <property type="match status" value="1"/>
</dbReference>
<keyword evidence="3" id="KW-0479">Metal-binding</keyword>
<evidence type="ECO:0000256" key="1">
    <source>
        <dbReference type="ARBA" id="ARBA00005023"/>
    </source>
</evidence>
<sequence length="407" mass="43671">MRVIDLLIDNIGVLATARKSPWRFGDDVFIMENAAVAVSRGEVLDVGPSSAIRKRYRASRVIDARNRLVTPALVDAHTHMLFAGDRSWELKLKLGGVTYGEILRRGGGIYSTIESTEAASDEELMRGLEDRVGAAIMHGAGALEVKTGYAAAPSGEARLLNIIRRIKSTAKLVDTLLMHVPPRGRDREAHVDAMIEALPQLMPSFVDVFCDDGAFTVDESKRFLSAAARLGIGLRLHADELANIGCSELIGELSLSSIDHLLKTPGDVMAMIAKSRTAAVLLPCTALSMMSGEKPRVDVLRREGGIPALGTDFSPNSWCPSMEAAMELSTYLYGLTPLEALMAATTNSAYSLGLKDVGVVAPGSRALLAIWKVNDIDWLTYWMGGGKLSLLVLGSIVVEPKAASPAT</sequence>
<keyword evidence="7" id="KW-0408">Iron</keyword>
<evidence type="ECO:0000313" key="10">
    <source>
        <dbReference type="EMBL" id="GGP19982.1"/>
    </source>
</evidence>
<protein>
    <recommendedName>
        <fullName evidence="2 8">Imidazolonepropionase</fullName>
        <ecNumber evidence="2 8">3.5.2.7</ecNumber>
    </recommendedName>
</protein>
<evidence type="ECO:0000256" key="2">
    <source>
        <dbReference type="ARBA" id="ARBA00012864"/>
    </source>
</evidence>
<dbReference type="SUPFAM" id="SSF51556">
    <property type="entry name" value="Metallo-dependent hydrolases"/>
    <property type="match status" value="1"/>
</dbReference>
<evidence type="ECO:0000256" key="3">
    <source>
        <dbReference type="ARBA" id="ARBA00022723"/>
    </source>
</evidence>
<feature type="domain" description="Amidohydrolase-related" evidence="9">
    <location>
        <begin position="68"/>
        <end position="375"/>
    </location>
</feature>
<evidence type="ECO:0000259" key="9">
    <source>
        <dbReference type="Pfam" id="PF01979"/>
    </source>
</evidence>
<dbReference type="InterPro" id="IPR006680">
    <property type="entry name" value="Amidohydro-rel"/>
</dbReference>
<dbReference type="Proteomes" id="UP000610960">
    <property type="component" value="Unassembled WGS sequence"/>
</dbReference>
<dbReference type="Gene3D" id="3.20.20.140">
    <property type="entry name" value="Metal-dependent hydrolases"/>
    <property type="match status" value="1"/>
</dbReference>
<evidence type="ECO:0000256" key="8">
    <source>
        <dbReference type="NCBIfam" id="TIGR01224"/>
    </source>
</evidence>
<gene>
    <name evidence="10" type="primary">hutI</name>
    <name evidence="10" type="ORF">GCM10007981_05970</name>
</gene>
<dbReference type="InterPro" id="IPR011059">
    <property type="entry name" value="Metal-dep_hydrolase_composite"/>
</dbReference>
<evidence type="ECO:0000256" key="7">
    <source>
        <dbReference type="ARBA" id="ARBA00023004"/>
    </source>
</evidence>
<dbReference type="InterPro" id="IPR032466">
    <property type="entry name" value="Metal_Hydrolase"/>
</dbReference>
<organism evidence="10 11">
    <name type="scientific">Thermocladium modestius</name>
    <dbReference type="NCBI Taxonomy" id="62609"/>
    <lineage>
        <taxon>Archaea</taxon>
        <taxon>Thermoproteota</taxon>
        <taxon>Thermoprotei</taxon>
        <taxon>Thermoproteales</taxon>
        <taxon>Thermoproteaceae</taxon>
        <taxon>Thermocladium</taxon>
    </lineage>
</organism>
<dbReference type="EC" id="3.5.2.7" evidence="2 8"/>
<dbReference type="PANTHER" id="PTHR42752">
    <property type="entry name" value="IMIDAZOLONEPROPIONASE"/>
    <property type="match status" value="1"/>
</dbReference>
<comment type="caution">
    <text evidence="10">The sequence shown here is derived from an EMBL/GenBank/DDBJ whole genome shotgun (WGS) entry which is preliminary data.</text>
</comment>
<dbReference type="SUPFAM" id="SSF51338">
    <property type="entry name" value="Composite domain of metallo-dependent hydrolases"/>
    <property type="match status" value="1"/>
</dbReference>
<proteinExistence type="predicted"/>
<keyword evidence="11" id="KW-1185">Reference proteome</keyword>
<reference evidence="10" key="2">
    <citation type="submission" date="2020-09" db="EMBL/GenBank/DDBJ databases">
        <authorList>
            <person name="Sun Q."/>
            <person name="Ohkuma M."/>
        </authorList>
    </citation>
    <scope>NUCLEOTIDE SEQUENCE</scope>
    <source>
        <strain evidence="10">JCM 10088</strain>
    </source>
</reference>
<evidence type="ECO:0000256" key="6">
    <source>
        <dbReference type="ARBA" id="ARBA00022833"/>
    </source>
</evidence>
<comment type="pathway">
    <text evidence="1">Amino-acid degradation.</text>
</comment>
<keyword evidence="4" id="KW-0378">Hydrolase</keyword>
<reference evidence="10" key="1">
    <citation type="journal article" date="2014" name="Int. J. Syst. Evol. Microbiol.">
        <title>Complete genome sequence of Corynebacterium casei LMG S-19264T (=DSM 44701T), isolated from a smear-ripened cheese.</title>
        <authorList>
            <consortium name="US DOE Joint Genome Institute (JGI-PGF)"/>
            <person name="Walter F."/>
            <person name="Albersmeier A."/>
            <person name="Kalinowski J."/>
            <person name="Ruckert C."/>
        </authorList>
    </citation>
    <scope>NUCLEOTIDE SEQUENCE</scope>
    <source>
        <strain evidence="10">JCM 10088</strain>
    </source>
</reference>
<dbReference type="GO" id="GO:0050480">
    <property type="term" value="F:imidazolonepropionase activity"/>
    <property type="evidence" value="ECO:0007669"/>
    <property type="project" value="UniProtKB-UniRule"/>
</dbReference>
<evidence type="ECO:0000256" key="4">
    <source>
        <dbReference type="ARBA" id="ARBA00022801"/>
    </source>
</evidence>
<keyword evidence="6" id="KW-0862">Zinc</keyword>
<accession>A0A830GUU1</accession>
<name>A0A830GUU1_9CREN</name>
<evidence type="ECO:0000256" key="5">
    <source>
        <dbReference type="ARBA" id="ARBA00022808"/>
    </source>
</evidence>
<dbReference type="InterPro" id="IPR005920">
    <property type="entry name" value="HutI"/>
</dbReference>